<sequence length="276" mass="31885">MENAKEYYDKTSREYVQKWQDMDRQSTFNASFYFRKKIMETVLEMARVEKNDRVVELGCGTGLVLRELLKKTGRVFGTDISPEMLKRVQDSTLKDKKVVIAENFLEADARHRDAEVLLMPNGISKLDLPKNYFDKMLSVEVLRYVDDLENALCNVAAVMKMDSRYIFTITNFWSSSLFPVKFSIRKILGLVKPQKELLQYFVTERSIRRYLKNAGLEVVEFRKMGLLFAKPLIKKFIKNQAAAEKIYKLDKALSGKPILGKFADTFVVAVKKSASL</sequence>
<dbReference type="CDD" id="cd02440">
    <property type="entry name" value="AdoMet_MTases"/>
    <property type="match status" value="1"/>
</dbReference>
<name>A0A0G1T5E3_9BACT</name>
<evidence type="ECO:0000313" key="2">
    <source>
        <dbReference type="Proteomes" id="UP000034682"/>
    </source>
</evidence>
<dbReference type="EMBL" id="LCOK01000008">
    <property type="protein sequence ID" value="KKU77029.1"/>
    <property type="molecule type" value="Genomic_DNA"/>
</dbReference>
<organism evidence="1 2">
    <name type="scientific">Candidatus Giovannonibacteria bacterium GW2011_GWB1_47_6b</name>
    <dbReference type="NCBI Taxonomy" id="1618655"/>
    <lineage>
        <taxon>Bacteria</taxon>
        <taxon>Candidatus Giovannoniibacteriota</taxon>
    </lineage>
</organism>
<gene>
    <name evidence="1" type="ORF">UY02_C0008G0009</name>
</gene>
<reference evidence="1 2" key="1">
    <citation type="journal article" date="2015" name="Nature">
        <title>rRNA introns, odd ribosomes, and small enigmatic genomes across a large radiation of phyla.</title>
        <authorList>
            <person name="Brown C.T."/>
            <person name="Hug L.A."/>
            <person name="Thomas B.C."/>
            <person name="Sharon I."/>
            <person name="Castelle C.J."/>
            <person name="Singh A."/>
            <person name="Wilkins M.J."/>
            <person name="Williams K.H."/>
            <person name="Banfield J.F."/>
        </authorList>
    </citation>
    <scope>NUCLEOTIDE SEQUENCE [LARGE SCALE GENOMIC DNA]</scope>
</reference>
<dbReference type="PANTHER" id="PTHR43861:SF1">
    <property type="entry name" value="TRANS-ACONITATE 2-METHYLTRANSFERASE"/>
    <property type="match status" value="1"/>
</dbReference>
<protein>
    <recommendedName>
        <fullName evidence="3">Methyltransferase type 11</fullName>
    </recommendedName>
</protein>
<evidence type="ECO:0000313" key="1">
    <source>
        <dbReference type="EMBL" id="KKU77029.1"/>
    </source>
</evidence>
<dbReference type="Gene3D" id="3.40.50.150">
    <property type="entry name" value="Vaccinia Virus protein VP39"/>
    <property type="match status" value="1"/>
</dbReference>
<evidence type="ECO:0008006" key="3">
    <source>
        <dbReference type="Google" id="ProtNLM"/>
    </source>
</evidence>
<dbReference type="AlphaFoldDB" id="A0A0G1T5E3"/>
<dbReference type="Pfam" id="PF13489">
    <property type="entry name" value="Methyltransf_23"/>
    <property type="match status" value="1"/>
</dbReference>
<comment type="caution">
    <text evidence="1">The sequence shown here is derived from an EMBL/GenBank/DDBJ whole genome shotgun (WGS) entry which is preliminary data.</text>
</comment>
<accession>A0A0G1T5E3</accession>
<dbReference type="PANTHER" id="PTHR43861">
    <property type="entry name" value="TRANS-ACONITATE 2-METHYLTRANSFERASE-RELATED"/>
    <property type="match status" value="1"/>
</dbReference>
<dbReference type="InterPro" id="IPR029063">
    <property type="entry name" value="SAM-dependent_MTases_sf"/>
</dbReference>
<dbReference type="Proteomes" id="UP000034682">
    <property type="component" value="Unassembled WGS sequence"/>
</dbReference>
<dbReference type="SUPFAM" id="SSF53335">
    <property type="entry name" value="S-adenosyl-L-methionine-dependent methyltransferases"/>
    <property type="match status" value="1"/>
</dbReference>
<proteinExistence type="predicted"/>